<protein>
    <submittedName>
        <fullName evidence="2">Uncharacterized protein</fullName>
    </submittedName>
</protein>
<feature type="region of interest" description="Disordered" evidence="1">
    <location>
        <begin position="1"/>
        <end position="26"/>
    </location>
</feature>
<gene>
    <name evidence="2" type="ORF">PR048_019094</name>
</gene>
<organism evidence="2 3">
    <name type="scientific">Dryococelus australis</name>
    <dbReference type="NCBI Taxonomy" id="614101"/>
    <lineage>
        <taxon>Eukaryota</taxon>
        <taxon>Metazoa</taxon>
        <taxon>Ecdysozoa</taxon>
        <taxon>Arthropoda</taxon>
        <taxon>Hexapoda</taxon>
        <taxon>Insecta</taxon>
        <taxon>Pterygota</taxon>
        <taxon>Neoptera</taxon>
        <taxon>Polyneoptera</taxon>
        <taxon>Phasmatodea</taxon>
        <taxon>Verophasmatodea</taxon>
        <taxon>Anareolatae</taxon>
        <taxon>Phasmatidae</taxon>
        <taxon>Eurycanthinae</taxon>
        <taxon>Dryococelus</taxon>
    </lineage>
</organism>
<dbReference type="EMBL" id="JARBHB010000007">
    <property type="protein sequence ID" value="KAJ8878516.1"/>
    <property type="molecule type" value="Genomic_DNA"/>
</dbReference>
<name>A0ABQ9H2K0_9NEOP</name>
<sequence length="128" mass="13304">MQGRGKREMPDKTRRPAASPGTISTCANLAATPPEIEHGSPWGVGGGGGVATVASALASHQGDQGSIPGGFTLEFSHVRIMLYDAGFLGILPFPSPLHSIAAPSSFHVTSRDDRHLQVPVVNAVTHTQ</sequence>
<feature type="compositionally biased region" description="Basic and acidic residues" evidence="1">
    <location>
        <begin position="1"/>
        <end position="14"/>
    </location>
</feature>
<comment type="caution">
    <text evidence="2">The sequence shown here is derived from an EMBL/GenBank/DDBJ whole genome shotgun (WGS) entry which is preliminary data.</text>
</comment>
<evidence type="ECO:0000313" key="2">
    <source>
        <dbReference type="EMBL" id="KAJ8878516.1"/>
    </source>
</evidence>
<proteinExistence type="predicted"/>
<dbReference type="Proteomes" id="UP001159363">
    <property type="component" value="Chromosome 6"/>
</dbReference>
<reference evidence="2 3" key="1">
    <citation type="submission" date="2023-02" db="EMBL/GenBank/DDBJ databases">
        <title>LHISI_Scaffold_Assembly.</title>
        <authorList>
            <person name="Stuart O.P."/>
            <person name="Cleave R."/>
            <person name="Magrath M.J.L."/>
            <person name="Mikheyev A.S."/>
        </authorList>
    </citation>
    <scope>NUCLEOTIDE SEQUENCE [LARGE SCALE GENOMIC DNA]</scope>
    <source>
        <strain evidence="2">Daus_M_001</strain>
        <tissue evidence="2">Leg muscle</tissue>
    </source>
</reference>
<keyword evidence="3" id="KW-1185">Reference proteome</keyword>
<accession>A0ABQ9H2K0</accession>
<evidence type="ECO:0000256" key="1">
    <source>
        <dbReference type="SAM" id="MobiDB-lite"/>
    </source>
</evidence>
<evidence type="ECO:0000313" key="3">
    <source>
        <dbReference type="Proteomes" id="UP001159363"/>
    </source>
</evidence>